<comment type="caution">
    <text evidence="2">The sequence shown here is derived from an EMBL/GenBank/DDBJ whole genome shotgun (WGS) entry which is preliminary data.</text>
</comment>
<reference evidence="2 3" key="1">
    <citation type="submission" date="2017-10" db="EMBL/GenBank/DDBJ databases">
        <title>Sequencing the genomes of 1000 actinobacteria strains.</title>
        <authorList>
            <person name="Klenk H.-P."/>
        </authorList>
    </citation>
    <scope>NUCLEOTIDE SEQUENCE [LARGE SCALE GENOMIC DNA]</scope>
    <source>
        <strain evidence="2 3">DSM 21838</strain>
    </source>
</reference>
<gene>
    <name evidence="2" type="ORF">ATJ97_2107</name>
</gene>
<accession>A0A2A9ELW7</accession>
<dbReference type="InterPro" id="IPR006059">
    <property type="entry name" value="SBP"/>
</dbReference>
<evidence type="ECO:0000313" key="2">
    <source>
        <dbReference type="EMBL" id="PFG39596.1"/>
    </source>
</evidence>
<dbReference type="InterPro" id="IPR006311">
    <property type="entry name" value="TAT_signal"/>
</dbReference>
<dbReference type="Pfam" id="PF01547">
    <property type="entry name" value="SBP_bac_1"/>
    <property type="match status" value="1"/>
</dbReference>
<evidence type="ECO:0000313" key="3">
    <source>
        <dbReference type="Proteomes" id="UP000222106"/>
    </source>
</evidence>
<dbReference type="AlphaFoldDB" id="A0A2A9ELW7"/>
<organism evidence="2 3">
    <name type="scientific">Georgenia soli</name>
    <dbReference type="NCBI Taxonomy" id="638953"/>
    <lineage>
        <taxon>Bacteria</taxon>
        <taxon>Bacillati</taxon>
        <taxon>Actinomycetota</taxon>
        <taxon>Actinomycetes</taxon>
        <taxon>Micrococcales</taxon>
        <taxon>Bogoriellaceae</taxon>
        <taxon>Georgenia</taxon>
    </lineage>
</organism>
<dbReference type="PROSITE" id="PS51257">
    <property type="entry name" value="PROKAR_LIPOPROTEIN"/>
    <property type="match status" value="1"/>
</dbReference>
<keyword evidence="3" id="KW-1185">Reference proteome</keyword>
<dbReference type="PROSITE" id="PS51318">
    <property type="entry name" value="TAT"/>
    <property type="match status" value="1"/>
</dbReference>
<dbReference type="PANTHER" id="PTHR43649">
    <property type="entry name" value="ARABINOSE-BINDING PROTEIN-RELATED"/>
    <property type="match status" value="1"/>
</dbReference>
<dbReference type="Gene3D" id="3.40.190.10">
    <property type="entry name" value="Periplasmic binding protein-like II"/>
    <property type="match status" value="2"/>
</dbReference>
<dbReference type="RefSeq" id="WP_098483674.1">
    <property type="nucleotide sequence ID" value="NZ_PDJI01000004.1"/>
</dbReference>
<protein>
    <submittedName>
        <fullName evidence="2">Carbohydrate ABC transporter substrate-binding protein (CUT1 family)</fullName>
    </submittedName>
</protein>
<feature type="signal peptide" evidence="1">
    <location>
        <begin position="1"/>
        <end position="24"/>
    </location>
</feature>
<sequence length="441" mass="47192">MHRRRLLASTAAAAAAVLALSACAPSDDAPDPGADGGATSAAGSDECAEPVALDVWSWRTEDKDTYETIFDVFEEANPCITVNFQAYKNTEYNQILQTGLTGSDGPDVAQVRSYGLLQPLVEGGNLAPLDDVVPALADFDEAALDGARGKEDGGIYGVPFAAQTIQVFYNTAIFEEHGLEEPETWEDFIAANDTLKEAGVTPLAVGAKDAWFVPTVHDALTAAQYGGAEFQQKLRDGETDFNDPAYVKSIQSFADLEQYMPDDVVGVAYTDAQVLFTSGAAAMFAGGSYELAFFQSTNPELELGVFQVPPPEGSALDHPVSPGYADGNWGLSAASDNPEEAETLLNWLASEEFGQMVANDLKQFSPVPGVTFDEPLMQEMWDLYQENPAPYLLLVDYRYGDPVGTDLMGEGGQQLFLGELDAAGVASKIQDGLSAWWTPGQ</sequence>
<dbReference type="OrthoDB" id="8478044at2"/>
<dbReference type="SUPFAM" id="SSF53850">
    <property type="entry name" value="Periplasmic binding protein-like II"/>
    <property type="match status" value="1"/>
</dbReference>
<dbReference type="Proteomes" id="UP000222106">
    <property type="component" value="Unassembled WGS sequence"/>
</dbReference>
<dbReference type="EMBL" id="PDJI01000004">
    <property type="protein sequence ID" value="PFG39596.1"/>
    <property type="molecule type" value="Genomic_DNA"/>
</dbReference>
<evidence type="ECO:0000256" key="1">
    <source>
        <dbReference type="SAM" id="SignalP"/>
    </source>
</evidence>
<dbReference type="InterPro" id="IPR050490">
    <property type="entry name" value="Bact_solute-bd_prot1"/>
</dbReference>
<name>A0A2A9ELW7_9MICO</name>
<proteinExistence type="predicted"/>
<feature type="chain" id="PRO_5039713086" evidence="1">
    <location>
        <begin position="25"/>
        <end position="441"/>
    </location>
</feature>
<keyword evidence="1" id="KW-0732">Signal</keyword>